<keyword evidence="7 8" id="KW-0520">NAD</keyword>
<dbReference type="SUPFAM" id="SSF48179">
    <property type="entry name" value="6-phosphogluconate dehydrogenase C-terminal domain-like"/>
    <property type="match status" value="1"/>
</dbReference>
<dbReference type="UniPathway" id="UPA00286"/>
<dbReference type="Pfam" id="PF00984">
    <property type="entry name" value="UDPG_MGDP_dh"/>
    <property type="match status" value="1"/>
</dbReference>
<feature type="binding site" description="in chain B" evidence="10">
    <location>
        <position position="262"/>
    </location>
    <ligand>
        <name>GDP-alpha-D-mannuronate</name>
        <dbReference type="ChEBI" id="CHEBI:84886"/>
        <note>ligand shared between homodimeric partners</note>
    </ligand>
</feature>
<evidence type="ECO:0000256" key="3">
    <source>
        <dbReference type="ARBA" id="ARBA00012932"/>
    </source>
</evidence>
<proteinExistence type="inferred from homology"/>
<evidence type="ECO:0000256" key="2">
    <source>
        <dbReference type="ARBA" id="ARBA00006601"/>
    </source>
</evidence>
<dbReference type="RefSeq" id="WP_017678169.1">
    <property type="nucleotide sequence ID" value="NZ_FMZQ01000010.1"/>
</dbReference>
<feature type="binding site" description="in chain A" evidence="10">
    <location>
        <position position="217"/>
    </location>
    <ligand>
        <name>GDP-alpha-D-mannuronate</name>
        <dbReference type="ChEBI" id="CHEBI:84886"/>
        <note>ligand shared between homodimeric partners</note>
    </ligand>
</feature>
<reference evidence="13" key="1">
    <citation type="submission" date="2016-10" db="EMBL/GenBank/DDBJ databases">
        <authorList>
            <person name="Varghese N."/>
            <person name="Submissions S."/>
        </authorList>
    </citation>
    <scope>NUCLEOTIDE SEQUENCE [LARGE SCALE GENOMIC DNA]</scope>
    <source>
        <strain evidence="13">DSM 26382</strain>
    </source>
</reference>
<comment type="catalytic activity">
    <reaction evidence="8">
        <text>GDP-alpha-D-mannose + 2 NAD(+) + H2O = GDP-alpha-D-mannuronate + 2 NADH + 3 H(+)</text>
        <dbReference type="Rhea" id="RHEA:21728"/>
        <dbReference type="ChEBI" id="CHEBI:15377"/>
        <dbReference type="ChEBI" id="CHEBI:15378"/>
        <dbReference type="ChEBI" id="CHEBI:57527"/>
        <dbReference type="ChEBI" id="CHEBI:57540"/>
        <dbReference type="ChEBI" id="CHEBI:57945"/>
        <dbReference type="ChEBI" id="CHEBI:84886"/>
        <dbReference type="EC" id="1.1.1.132"/>
    </reaction>
</comment>
<feature type="binding site" description="in chain A" evidence="11">
    <location>
        <position position="30"/>
    </location>
    <ligand>
        <name>NAD(+)</name>
        <dbReference type="ChEBI" id="CHEBI:57540"/>
        <note>ligand shared between homodimeric partners</note>
    </ligand>
</feature>
<feature type="binding site" description="in chain B" evidence="11">
    <location>
        <position position="271"/>
    </location>
    <ligand>
        <name>NAD(+)</name>
        <dbReference type="ChEBI" id="CHEBI:57540"/>
        <note>ligand shared between homodimeric partners</note>
    </ligand>
</feature>
<gene>
    <name evidence="12" type="ORF">SAMN05216576_110185</name>
</gene>
<dbReference type="GO" id="GO:0042121">
    <property type="term" value="P:alginic acid biosynthetic process"/>
    <property type="evidence" value="ECO:0007669"/>
    <property type="project" value="UniProtKB-UniPathway"/>
</dbReference>
<dbReference type="GO" id="GO:0051287">
    <property type="term" value="F:NAD binding"/>
    <property type="evidence" value="ECO:0007669"/>
    <property type="project" value="InterPro"/>
</dbReference>
<feature type="binding site" description="in chain A" evidence="10">
    <location>
        <position position="214"/>
    </location>
    <ligand>
        <name>GDP-alpha-D-mannuronate</name>
        <dbReference type="ChEBI" id="CHEBI:84886"/>
        <note>ligand shared between homodimeric partners</note>
    </ligand>
</feature>
<evidence type="ECO:0000256" key="6">
    <source>
        <dbReference type="ARBA" id="ARBA00023002"/>
    </source>
</evidence>
<keyword evidence="5 8" id="KW-0016">Alginate biosynthesis</keyword>
<evidence type="ECO:0000256" key="7">
    <source>
        <dbReference type="ARBA" id="ARBA00023027"/>
    </source>
</evidence>
<dbReference type="Gene3D" id="1.20.5.170">
    <property type="match status" value="1"/>
</dbReference>
<protein>
    <recommendedName>
        <fullName evidence="4 8">GDP-mannose 6-dehydrogenase</fullName>
        <ecNumber evidence="3 8">1.1.1.132</ecNumber>
    </recommendedName>
</protein>
<dbReference type="PANTHER" id="PTHR43750:SF1">
    <property type="entry name" value="GDP-MANNOSE 6-DEHYDROGENASE"/>
    <property type="match status" value="1"/>
</dbReference>
<dbReference type="NCBIfam" id="TIGR03026">
    <property type="entry name" value="NDP-sugDHase"/>
    <property type="match status" value="1"/>
</dbReference>
<evidence type="ECO:0000256" key="8">
    <source>
        <dbReference type="PIRNR" id="PIRNR000124"/>
    </source>
</evidence>
<feature type="binding site" description="in chain B" evidence="10">
    <location>
        <position position="256"/>
    </location>
    <ligand>
        <name>GDP-alpha-D-mannuronate</name>
        <dbReference type="ChEBI" id="CHEBI:84886"/>
        <note>ligand shared between homodimeric partners</note>
    </ligand>
</feature>
<dbReference type="InterPro" id="IPR028358">
    <property type="entry name" value="GDPman_DH"/>
</dbReference>
<comment type="pathway">
    <text evidence="1 8">Glycan biosynthesis; alginate biosynthesis.</text>
</comment>
<evidence type="ECO:0000313" key="13">
    <source>
        <dbReference type="Proteomes" id="UP000199467"/>
    </source>
</evidence>
<feature type="binding site" description="in chain A" evidence="11">
    <location>
        <position position="10"/>
    </location>
    <ligand>
        <name>NAD(+)</name>
        <dbReference type="ChEBI" id="CHEBI:57540"/>
        <note>ligand shared between homodimeric partners</note>
    </ligand>
</feature>
<feature type="active site" description="Nucleophile" evidence="9">
    <location>
        <position position="268"/>
    </location>
</feature>
<feature type="binding site" description="in chain B" evidence="10">
    <location>
        <position position="265"/>
    </location>
    <ligand>
        <name>GDP-alpha-D-mannuronate</name>
        <dbReference type="ChEBI" id="CHEBI:84886"/>
        <note>ligand shared between homodimeric partners</note>
    </ligand>
</feature>
<feature type="binding site" description="in chain A" evidence="10">
    <location>
        <position position="225"/>
    </location>
    <ligand>
        <name>GDP-alpha-D-mannuronate</name>
        <dbReference type="ChEBI" id="CHEBI:84886"/>
        <note>ligand shared between homodimeric partners</note>
    </ligand>
</feature>
<feature type="binding site" description="in chain A" evidence="10">
    <location>
        <position position="161"/>
    </location>
    <ligand>
        <name>GDP-alpha-D-mannuronate</name>
        <dbReference type="ChEBI" id="CHEBI:84886"/>
        <note>ligand shared between homodimeric partners</note>
    </ligand>
</feature>
<sequence length="436" mass="47083">MRISIFGLGYVGAVCAGCLSARGHDVIGVDISANKIDLINNGKSPIVEPGLEELLQQGLRQGRLRGTTDVAAAVLESDVSFICVGTPSKKNGDLELNYIEGVCREIGMAMRDKNERHTVVVRSTVLPGTAKNVVLPILEDCSGKKAGVDFGLAVNPEFLRESTAIKDYDFPPMTVIGELDKASGDLLASIYEELDAPIIRKDIEVAEMIKYTCNVWHAAKVTFANEIGNIAKAVGVDGREVMDVVCQDHKLNLSKYYMKPGFAFGGSCLPKDVRALNYRAGSLDVEAPLIGSLMRSNAAQVQKAFDIIASHDSRKVALLGLSFKAGTDDLRESPQVELAEMLIGKGFDLSIYDRNVEYARVHGANKDYIESKIPHVSSLLNSDLDDVVAKADIIVLGNSDERFAKLAEQAPSGKRVIDLVGFMPHASNGVAEGICW</sequence>
<dbReference type="InterPro" id="IPR014027">
    <property type="entry name" value="UDP-Glc/GDP-Man_DH_C"/>
</dbReference>
<evidence type="ECO:0000256" key="4">
    <source>
        <dbReference type="ARBA" id="ARBA00020994"/>
    </source>
</evidence>
<dbReference type="SMART" id="SM00984">
    <property type="entry name" value="UDPG_MGDP_dh_C"/>
    <property type="match status" value="1"/>
</dbReference>
<feature type="binding site" description="in chain A" evidence="11">
    <location>
        <position position="86"/>
    </location>
    <ligand>
        <name>NAD(+)</name>
        <dbReference type="ChEBI" id="CHEBI:57540"/>
        <note>ligand shared between homodimeric partners</note>
    </ligand>
</feature>
<dbReference type="Proteomes" id="UP000199467">
    <property type="component" value="Unassembled WGS sequence"/>
</dbReference>
<dbReference type="SUPFAM" id="SSF52413">
    <property type="entry name" value="UDP-glucose/GDP-mannose dehydrogenase C-terminal domain"/>
    <property type="match status" value="1"/>
</dbReference>
<dbReference type="SUPFAM" id="SSF51735">
    <property type="entry name" value="NAD(P)-binding Rossmann-fold domains"/>
    <property type="match status" value="1"/>
</dbReference>
<keyword evidence="6 8" id="KW-0560">Oxidoreductase</keyword>
<evidence type="ECO:0000256" key="5">
    <source>
        <dbReference type="ARBA" id="ARBA00022841"/>
    </source>
</evidence>
<evidence type="ECO:0000313" key="12">
    <source>
        <dbReference type="EMBL" id="SDD09298.1"/>
    </source>
</evidence>
<dbReference type="EC" id="1.1.1.132" evidence="3 8"/>
<feature type="binding site" description="in chain A" evidence="10">
    <location>
        <position position="210"/>
    </location>
    <ligand>
        <name>GDP-alpha-D-mannuronate</name>
        <dbReference type="ChEBI" id="CHEBI:84886"/>
        <note>ligand shared between homodimeric partners</note>
    </ligand>
</feature>
<dbReference type="GeneID" id="83640279"/>
<dbReference type="Pfam" id="PF03721">
    <property type="entry name" value="UDPG_MGDP_dh_N"/>
    <property type="match status" value="1"/>
</dbReference>
<feature type="binding site" description="in chain A" evidence="11">
    <location>
        <position position="35"/>
    </location>
    <ligand>
        <name>NAD(+)</name>
        <dbReference type="ChEBI" id="CHEBI:57540"/>
        <note>ligand shared between homodimeric partners</note>
    </ligand>
</feature>
<dbReference type="EMBL" id="FMZQ01000010">
    <property type="protein sequence ID" value="SDD09298.1"/>
    <property type="molecule type" value="Genomic_DNA"/>
</dbReference>
<dbReference type="InterPro" id="IPR014026">
    <property type="entry name" value="UDP-Glc/GDP-Man_DH_dimer"/>
</dbReference>
<evidence type="ECO:0000256" key="1">
    <source>
        <dbReference type="ARBA" id="ARBA00005182"/>
    </source>
</evidence>
<evidence type="ECO:0000256" key="11">
    <source>
        <dbReference type="PIRSR" id="PIRSR500135-3"/>
    </source>
</evidence>
<dbReference type="InterPro" id="IPR001732">
    <property type="entry name" value="UDP-Glc/GDP-Man_DH_N"/>
</dbReference>
<evidence type="ECO:0000256" key="10">
    <source>
        <dbReference type="PIRSR" id="PIRSR500135-2"/>
    </source>
</evidence>
<dbReference type="InterPro" id="IPR036291">
    <property type="entry name" value="NAD(P)-bd_dom_sf"/>
</dbReference>
<dbReference type="PANTHER" id="PTHR43750">
    <property type="entry name" value="UDP-GLUCOSE 6-DEHYDROGENASE TUAD"/>
    <property type="match status" value="1"/>
</dbReference>
<dbReference type="AlphaFoldDB" id="A0A1G6RXJ7"/>
<feature type="binding site" description="in chain A" evidence="11">
    <location>
        <position position="11"/>
    </location>
    <ligand>
        <name>NAD(+)</name>
        <dbReference type="ChEBI" id="CHEBI:57540"/>
        <note>ligand shared between homodimeric partners</note>
    </ligand>
</feature>
<evidence type="ECO:0000256" key="9">
    <source>
        <dbReference type="PIRSR" id="PIRSR500135-1"/>
    </source>
</evidence>
<accession>A0A1G6RXJ7</accession>
<dbReference type="InterPro" id="IPR036220">
    <property type="entry name" value="UDP-Glc/GDP-Man_DH_C_sf"/>
</dbReference>
<feature type="binding site" description="in chain B" evidence="10">
    <location>
        <position position="257"/>
    </location>
    <ligand>
        <name>GDP-alpha-D-mannuronate</name>
        <dbReference type="ChEBI" id="CHEBI:84886"/>
        <note>ligand shared between homodimeric partners</note>
    </ligand>
</feature>
<dbReference type="InterPro" id="IPR008927">
    <property type="entry name" value="6-PGluconate_DH-like_C_sf"/>
</dbReference>
<feature type="binding site" description="in chain A" evidence="11">
    <location>
        <position position="124"/>
    </location>
    <ligand>
        <name>NAD(+)</name>
        <dbReference type="ChEBI" id="CHEBI:57540"/>
        <note>ligand shared between homodimeric partners</note>
    </ligand>
</feature>
<organism evidence="12 13">
    <name type="scientific">Ectopseudomonas chengduensis</name>
    <dbReference type="NCBI Taxonomy" id="489632"/>
    <lineage>
        <taxon>Bacteria</taxon>
        <taxon>Pseudomonadati</taxon>
        <taxon>Pseudomonadota</taxon>
        <taxon>Gammaproteobacteria</taxon>
        <taxon>Pseudomonadales</taxon>
        <taxon>Pseudomonadaceae</taxon>
        <taxon>Ectopseudomonas</taxon>
    </lineage>
</organism>
<name>A0A1G6RXJ7_9GAMM</name>
<dbReference type="Gene3D" id="3.40.50.720">
    <property type="entry name" value="NAD(P)-binding Rossmann-like Domain"/>
    <property type="match status" value="2"/>
</dbReference>
<keyword evidence="13" id="KW-1185">Reference proteome</keyword>
<feature type="binding site" description="in chain B" evidence="11">
    <location>
        <position position="331"/>
    </location>
    <ligand>
        <name>NAD(+)</name>
        <dbReference type="ChEBI" id="CHEBI:57540"/>
        <note>ligand shared between homodimeric partners</note>
    </ligand>
</feature>
<comment type="similarity">
    <text evidence="2 8">Belongs to the UDP-glucose/GDP-mannose dehydrogenase family.</text>
</comment>
<dbReference type="PIRSF" id="PIRSF500135">
    <property type="entry name" value="GDPman_DH"/>
    <property type="match status" value="1"/>
</dbReference>
<feature type="binding site" description="in chain B" evidence="10">
    <location>
        <position position="324"/>
    </location>
    <ligand>
        <name>GDP-alpha-D-mannuronate</name>
        <dbReference type="ChEBI" id="CHEBI:84886"/>
        <note>ligand shared between homodimeric partners</note>
    </ligand>
</feature>
<dbReference type="PIRSF" id="PIRSF000124">
    <property type="entry name" value="UDPglc_GDPman_dh"/>
    <property type="match status" value="1"/>
</dbReference>
<dbReference type="InterPro" id="IPR017476">
    <property type="entry name" value="UDP-Glc/GDP-Man"/>
</dbReference>
<dbReference type="Pfam" id="PF03720">
    <property type="entry name" value="UDPG_MGDP_dh_C"/>
    <property type="match status" value="1"/>
</dbReference>
<dbReference type="GO" id="GO:0047919">
    <property type="term" value="F:GDP-mannose 6-dehydrogenase activity"/>
    <property type="evidence" value="ECO:0007669"/>
    <property type="project" value="UniProtKB-EC"/>
</dbReference>